<dbReference type="Pfam" id="PF02645">
    <property type="entry name" value="DegV"/>
    <property type="match status" value="1"/>
</dbReference>
<gene>
    <name evidence="2" type="ORF">HMPREF1863_01817</name>
</gene>
<evidence type="ECO:0000256" key="1">
    <source>
        <dbReference type="ARBA" id="ARBA00023121"/>
    </source>
</evidence>
<dbReference type="EMBL" id="LSDG01000046">
    <property type="protein sequence ID" value="KXB64898.1"/>
    <property type="molecule type" value="Genomic_DNA"/>
</dbReference>
<name>A0A134AB67_9FIRM</name>
<dbReference type="PANTHER" id="PTHR33434">
    <property type="entry name" value="DEGV DOMAIN-CONTAINING PROTEIN DR_1986-RELATED"/>
    <property type="match status" value="1"/>
</dbReference>
<dbReference type="Proteomes" id="UP000070442">
    <property type="component" value="Unassembled WGS sequence"/>
</dbReference>
<organism evidence="2 3">
    <name type="scientific">Aedoeadaptatus coxii</name>
    <dbReference type="NCBI Taxonomy" id="755172"/>
    <lineage>
        <taxon>Bacteria</taxon>
        <taxon>Bacillati</taxon>
        <taxon>Bacillota</taxon>
        <taxon>Tissierellia</taxon>
        <taxon>Tissierellales</taxon>
        <taxon>Peptoniphilaceae</taxon>
        <taxon>Aedoeadaptatus</taxon>
    </lineage>
</organism>
<dbReference type="STRING" id="755172.HMPREF1863_01817"/>
<reference evidence="3" key="1">
    <citation type="submission" date="2016-01" db="EMBL/GenBank/DDBJ databases">
        <authorList>
            <person name="Mitreva M."/>
            <person name="Pepin K.H."/>
            <person name="Mihindukulasuriya K.A."/>
            <person name="Fulton R."/>
            <person name="Fronick C."/>
            <person name="O'Laughlin M."/>
            <person name="Miner T."/>
            <person name="Herter B."/>
            <person name="Rosa B.A."/>
            <person name="Cordes M."/>
            <person name="Tomlinson C."/>
            <person name="Wollam A."/>
            <person name="Palsikar V.B."/>
            <person name="Mardis E.R."/>
            <person name="Wilson R.K."/>
        </authorList>
    </citation>
    <scope>NUCLEOTIDE SEQUENCE [LARGE SCALE GENOMIC DNA]</scope>
    <source>
        <strain evidence="3">DNF00729</strain>
    </source>
</reference>
<keyword evidence="3" id="KW-1185">Reference proteome</keyword>
<evidence type="ECO:0000313" key="2">
    <source>
        <dbReference type="EMBL" id="KXB64898.1"/>
    </source>
</evidence>
<keyword evidence="1" id="KW-0446">Lipid-binding</keyword>
<dbReference type="PROSITE" id="PS51482">
    <property type="entry name" value="DEGV"/>
    <property type="match status" value="1"/>
</dbReference>
<dbReference type="OrthoDB" id="9780216at2"/>
<dbReference type="AlphaFoldDB" id="A0A134AB67"/>
<dbReference type="PATRIC" id="fig|755172.3.peg.1773"/>
<dbReference type="RefSeq" id="WP_068370009.1">
    <property type="nucleotide sequence ID" value="NZ_CAIJCT010000016.1"/>
</dbReference>
<sequence length="287" mass="31471">MKVAILTDTNSGIHTPDEDAGLFVIPMPVIVGENTYYEGENLNEEELCRFLEQGEKVTTSQPPIGLLMDKLDGILGKGYDEVVYIPMSSSLSSSCNSAKMVAREYDGKVHVVDNRRISVTQKDSVMDALRLAKKKTAGKKILRRLEEDGPNSTIYLSVSSLDQLKNGGRITSSAAAIATVLNIKPVLTFRGEKIDSYGKVRGSMYRAQLKMIDALHKDVDRRFSNVKPEHIRIGVAGFGIGEEERDRWLDLAINGFPRAQVRYDPLPASIGAHTGIGAYGIGISVDK</sequence>
<evidence type="ECO:0000313" key="3">
    <source>
        <dbReference type="Proteomes" id="UP000070442"/>
    </source>
</evidence>
<dbReference type="InterPro" id="IPR050270">
    <property type="entry name" value="DegV_domain_contain"/>
</dbReference>
<dbReference type="PANTHER" id="PTHR33434:SF2">
    <property type="entry name" value="FATTY ACID-BINDING PROTEIN TM_1468"/>
    <property type="match status" value="1"/>
</dbReference>
<dbReference type="InterPro" id="IPR043168">
    <property type="entry name" value="DegV_C"/>
</dbReference>
<dbReference type="GO" id="GO:0008289">
    <property type="term" value="F:lipid binding"/>
    <property type="evidence" value="ECO:0007669"/>
    <property type="project" value="UniProtKB-KW"/>
</dbReference>
<dbReference type="SUPFAM" id="SSF82549">
    <property type="entry name" value="DAK1/DegV-like"/>
    <property type="match status" value="1"/>
</dbReference>
<protein>
    <submittedName>
        <fullName evidence="2">EDD domain protein, DegV family</fullName>
    </submittedName>
</protein>
<comment type="caution">
    <text evidence="2">The sequence shown here is derived from an EMBL/GenBank/DDBJ whole genome shotgun (WGS) entry which is preliminary data.</text>
</comment>
<dbReference type="Gene3D" id="3.30.1180.10">
    <property type="match status" value="1"/>
</dbReference>
<accession>A0A134AB67</accession>
<proteinExistence type="predicted"/>
<dbReference type="NCBIfam" id="TIGR00762">
    <property type="entry name" value="DegV"/>
    <property type="match status" value="1"/>
</dbReference>
<dbReference type="InterPro" id="IPR003797">
    <property type="entry name" value="DegV"/>
</dbReference>
<dbReference type="Gene3D" id="3.40.50.10170">
    <property type="match status" value="1"/>
</dbReference>